<comment type="caution">
    <text evidence="1">The sequence shown here is derived from an EMBL/GenBank/DDBJ whole genome shotgun (WGS) entry which is preliminary data.</text>
</comment>
<keyword evidence="2" id="KW-1185">Reference proteome</keyword>
<proteinExistence type="predicted"/>
<dbReference type="EMBL" id="CAWYQH010000024">
    <property type="protein sequence ID" value="CAK8676260.1"/>
    <property type="molecule type" value="Genomic_DNA"/>
</dbReference>
<evidence type="ECO:0000313" key="2">
    <source>
        <dbReference type="Proteomes" id="UP001642483"/>
    </source>
</evidence>
<dbReference type="Proteomes" id="UP001642483">
    <property type="component" value="Unassembled WGS sequence"/>
</dbReference>
<sequence>MNRKKTYTRNYSNISVHRKRILRILIAIKAHLSSLVHDHIRRLSQSSYELLPSRSHILLYHQTLSLSLKL</sequence>
<reference evidence="1 2" key="1">
    <citation type="submission" date="2024-02" db="EMBL/GenBank/DDBJ databases">
        <authorList>
            <person name="Daric V."/>
            <person name="Darras S."/>
        </authorList>
    </citation>
    <scope>NUCLEOTIDE SEQUENCE [LARGE SCALE GENOMIC DNA]</scope>
</reference>
<accession>A0ABP0FCW2</accession>
<organism evidence="1 2">
    <name type="scientific">Clavelina lepadiformis</name>
    <name type="common">Light-bulb sea squirt</name>
    <name type="synonym">Ascidia lepadiformis</name>
    <dbReference type="NCBI Taxonomy" id="159417"/>
    <lineage>
        <taxon>Eukaryota</taxon>
        <taxon>Metazoa</taxon>
        <taxon>Chordata</taxon>
        <taxon>Tunicata</taxon>
        <taxon>Ascidiacea</taxon>
        <taxon>Aplousobranchia</taxon>
        <taxon>Clavelinidae</taxon>
        <taxon>Clavelina</taxon>
    </lineage>
</organism>
<evidence type="ECO:0000313" key="1">
    <source>
        <dbReference type="EMBL" id="CAK8676260.1"/>
    </source>
</evidence>
<name>A0ABP0FCW2_CLALP</name>
<gene>
    <name evidence="1" type="ORF">CVLEPA_LOCUS5724</name>
</gene>
<protein>
    <submittedName>
        <fullName evidence="1">Uncharacterized protein</fullName>
    </submittedName>
</protein>